<protein>
    <recommendedName>
        <fullName evidence="3">Quinol monooxygenase YgiN</fullName>
    </recommendedName>
</protein>
<sequence length="101" mass="10934">MPFGIMLDVAAPVEVYDQIHAHLMAQGPRASEGLVLHVGHATGSGFRVVEVWESREAYDRFTTELMVPMMTAMDPEHAGPPPVATEFEVRGLVIPGAHVVA</sequence>
<evidence type="ECO:0008006" key="3">
    <source>
        <dbReference type="Google" id="ProtNLM"/>
    </source>
</evidence>
<dbReference type="AlphaFoldDB" id="A0A542Z8R2"/>
<proteinExistence type="predicted"/>
<dbReference type="RefSeq" id="WP_141790121.1">
    <property type="nucleotide sequence ID" value="NZ_BAAAKX010000008.1"/>
</dbReference>
<reference evidence="1 2" key="1">
    <citation type="submission" date="2019-06" db="EMBL/GenBank/DDBJ databases">
        <title>Sequencing the genomes of 1000 actinobacteria strains.</title>
        <authorList>
            <person name="Klenk H.-P."/>
        </authorList>
    </citation>
    <scope>NUCLEOTIDE SEQUENCE [LARGE SCALE GENOMIC DNA]</scope>
    <source>
        <strain evidence="1 2">DSM 18082</strain>
    </source>
</reference>
<evidence type="ECO:0000313" key="1">
    <source>
        <dbReference type="EMBL" id="TQL56734.1"/>
    </source>
</evidence>
<organism evidence="1 2">
    <name type="scientific">Oryzihumus leptocrescens</name>
    <dbReference type="NCBI Taxonomy" id="297536"/>
    <lineage>
        <taxon>Bacteria</taxon>
        <taxon>Bacillati</taxon>
        <taxon>Actinomycetota</taxon>
        <taxon>Actinomycetes</taxon>
        <taxon>Micrococcales</taxon>
        <taxon>Intrasporangiaceae</taxon>
        <taxon>Oryzihumus</taxon>
    </lineage>
</organism>
<comment type="caution">
    <text evidence="1">The sequence shown here is derived from an EMBL/GenBank/DDBJ whole genome shotgun (WGS) entry which is preliminary data.</text>
</comment>
<dbReference type="Proteomes" id="UP000319514">
    <property type="component" value="Unassembled WGS sequence"/>
</dbReference>
<gene>
    <name evidence="1" type="ORF">FB474_3495</name>
</gene>
<name>A0A542Z8R2_9MICO</name>
<evidence type="ECO:0000313" key="2">
    <source>
        <dbReference type="Proteomes" id="UP000319514"/>
    </source>
</evidence>
<keyword evidence="2" id="KW-1185">Reference proteome</keyword>
<dbReference type="EMBL" id="VFOQ01000002">
    <property type="protein sequence ID" value="TQL56734.1"/>
    <property type="molecule type" value="Genomic_DNA"/>
</dbReference>
<accession>A0A542Z8R2</accession>
<dbReference type="OrthoDB" id="1550900at2"/>